<dbReference type="EMBL" id="JBHUCP010000028">
    <property type="protein sequence ID" value="MFD1534131.1"/>
    <property type="molecule type" value="Genomic_DNA"/>
</dbReference>
<dbReference type="InterPro" id="IPR036365">
    <property type="entry name" value="PGBD-like_sf"/>
</dbReference>
<dbReference type="PROSITE" id="PS50075">
    <property type="entry name" value="CARRIER"/>
    <property type="match status" value="3"/>
</dbReference>
<dbReference type="InterPro" id="IPR002477">
    <property type="entry name" value="Peptidoglycan-bd-like"/>
</dbReference>
<sequence>MDVERVSIDDHFFDDLGADSMVLAQFCARVRKRADLPSVSMKDVYQHPTIRSLATALSPAVPVIAPAPIEERLAEVLASVVGVERVSVESHFFDDLGADSMVMAQFCARARKRADLPSVSMKDVYQHPTVRSLASALAPALPVGGPAAVEESLAEVLVGVVGVERVSVESHFFDDLGADSMVMAQFCARVRKRADLPSVSMKDVYQHPTIRSLATAYTDVTSAPVESSVPAPTETYPPTTDVTKRASTRQFVLCGALQALIFLGYTYLAALIFERAFIWISLGGSLIDDYLRAVSAGAAVFVVASVLPILVKWVLIGRWTHQEIPIWSLAYVRFWLVKTMTAANPLVLFAGSPIYMLYLRALGAKVGRGAVIFSRHVPVCTDLFTIGAGAVVRKDAYLNCYRARGGLIQTGTVTLGNDVFVGEKAVLDIETSLGDGAQLGHASSLHAGQTVPAGERWHGSPGERTVADYRGVEQSHISTRRRVSYSALELMNLLFVVLPVTFGLVATLFGEIPWLAALLQQGPAAFTSWSFFVSALAFSVVLFFGSKLVALLLVFTLPRALNLMLKPDRTYQLYGFHYSVHRTISRLTNRKFFHELLGDSSYIVHYLRGLGYRLSPVVQTGSNFGMEVKHENPYLSSVGSGTQIAAALTFINTDYSSTSFRLSRASIGPNNFLGNEIVYPPQGRTGDNCLLATKVLVPIDGEVREGVGLLGSPSFRIPRSVERDSRFAEVARGDDFPRRLAAKDRYNRATIRWVLLARWFYYFVLTLITFIAADLYDSLGAWTIALANVLILVFSVVYLAMLERASTGFRGARPMYCSIYEIDFWRTERFFKFCARIGLHRIFNGTPFKAVLWRLVGVRVGKRLFDDGATLAEKNIVSIGDDVTLNANTGLQCHSQEDYAYKCDGITVGSGCTVGVGAMVHYGVTMGDGAVLAADSFLMKGEEMPPHAHWGGNPAREMPDLLDAKRTAPRDAAPVVQRPVIERPVVDRPARRHRAAVPATGVLVALVAVAGFGVANWSGLSSLAPAPQASGPAPAAPLALPAPPAPNPAPLPVAAPVPATLRWFEVTDVPLLDAGLRAGSRGDEVVSAQQHLQRLGYYAGPANGEMDGPTDAAVRRFQEVAGVTGDPAGTVGRATAVALLAGGDRPVLRVGAHGEHVSRLQHALAVALNRPLPATGDFLSMTQRAVRDFQASRGLPIDGTVAVATWTALQQGR</sequence>
<dbReference type="SMART" id="SM00823">
    <property type="entry name" value="PKS_PP"/>
    <property type="match status" value="3"/>
</dbReference>
<evidence type="ECO:0000259" key="4">
    <source>
        <dbReference type="PROSITE" id="PS50075"/>
    </source>
</evidence>
<keyword evidence="3" id="KW-1133">Transmembrane helix</keyword>
<keyword evidence="3" id="KW-0812">Transmembrane</keyword>
<feature type="transmembrane region" description="Helical" evidence="3">
    <location>
        <begin position="293"/>
        <end position="315"/>
    </location>
</feature>
<comment type="caution">
    <text evidence="5">The sequence shown here is derived from an EMBL/GenBank/DDBJ whole genome shotgun (WGS) entry which is preliminary data.</text>
</comment>
<feature type="transmembrane region" description="Helical" evidence="3">
    <location>
        <begin position="995"/>
        <end position="1017"/>
    </location>
</feature>
<evidence type="ECO:0000256" key="3">
    <source>
        <dbReference type="SAM" id="Phobius"/>
    </source>
</evidence>
<dbReference type="RefSeq" id="WP_343984469.1">
    <property type="nucleotide sequence ID" value="NZ_BAAAJG010000023.1"/>
</dbReference>
<dbReference type="SUPFAM" id="SSF47336">
    <property type="entry name" value="ACP-like"/>
    <property type="match status" value="3"/>
</dbReference>
<evidence type="ECO:0000256" key="1">
    <source>
        <dbReference type="ARBA" id="ARBA00022450"/>
    </source>
</evidence>
<keyword evidence="6" id="KW-1185">Reference proteome</keyword>
<evidence type="ECO:0000313" key="5">
    <source>
        <dbReference type="EMBL" id="MFD1534131.1"/>
    </source>
</evidence>
<feature type="transmembrane region" description="Helical" evidence="3">
    <location>
        <begin position="250"/>
        <end position="273"/>
    </location>
</feature>
<dbReference type="Pfam" id="PF01471">
    <property type="entry name" value="PG_binding_1"/>
    <property type="match status" value="2"/>
</dbReference>
<feature type="domain" description="Carrier" evidence="4">
    <location>
        <begin position="144"/>
        <end position="221"/>
    </location>
</feature>
<organism evidence="5 6">
    <name type="scientific">Pseudonocardia aurantiaca</name>
    <dbReference type="NCBI Taxonomy" id="75290"/>
    <lineage>
        <taxon>Bacteria</taxon>
        <taxon>Bacillati</taxon>
        <taxon>Actinomycetota</taxon>
        <taxon>Actinomycetes</taxon>
        <taxon>Pseudonocardiales</taxon>
        <taxon>Pseudonocardiaceae</taxon>
        <taxon>Pseudonocardia</taxon>
    </lineage>
</organism>
<feature type="domain" description="Carrier" evidence="4">
    <location>
        <begin position="64"/>
        <end position="141"/>
    </location>
</feature>
<dbReference type="Gene3D" id="1.10.101.10">
    <property type="entry name" value="PGBD-like superfamily/PGBD"/>
    <property type="match status" value="2"/>
</dbReference>
<dbReference type="InterPro" id="IPR036366">
    <property type="entry name" value="PGBDSf"/>
</dbReference>
<feature type="transmembrane region" description="Helical" evidence="3">
    <location>
        <begin position="335"/>
        <end position="358"/>
    </location>
</feature>
<dbReference type="Gene3D" id="2.160.10.10">
    <property type="entry name" value="Hexapeptide repeat proteins"/>
    <property type="match status" value="2"/>
</dbReference>
<evidence type="ECO:0000313" key="6">
    <source>
        <dbReference type="Proteomes" id="UP001597145"/>
    </source>
</evidence>
<evidence type="ECO:0000256" key="2">
    <source>
        <dbReference type="ARBA" id="ARBA00022553"/>
    </source>
</evidence>
<dbReference type="SUPFAM" id="SSF47090">
    <property type="entry name" value="PGBD-like"/>
    <property type="match status" value="2"/>
</dbReference>
<dbReference type="PANTHER" id="PTHR45527">
    <property type="entry name" value="NONRIBOSOMAL PEPTIDE SYNTHETASE"/>
    <property type="match status" value="1"/>
</dbReference>
<dbReference type="InterPro" id="IPR036736">
    <property type="entry name" value="ACP-like_sf"/>
</dbReference>
<feature type="domain" description="Carrier" evidence="4">
    <location>
        <begin position="1"/>
        <end position="61"/>
    </location>
</feature>
<dbReference type="Pfam" id="PF00550">
    <property type="entry name" value="PP-binding"/>
    <property type="match status" value="3"/>
</dbReference>
<reference evidence="6" key="1">
    <citation type="journal article" date="2019" name="Int. J. Syst. Evol. Microbiol.">
        <title>The Global Catalogue of Microorganisms (GCM) 10K type strain sequencing project: providing services to taxonomists for standard genome sequencing and annotation.</title>
        <authorList>
            <consortium name="The Broad Institute Genomics Platform"/>
            <consortium name="The Broad Institute Genome Sequencing Center for Infectious Disease"/>
            <person name="Wu L."/>
            <person name="Ma J."/>
        </authorList>
    </citation>
    <scope>NUCLEOTIDE SEQUENCE [LARGE SCALE GENOMIC DNA]</scope>
    <source>
        <strain evidence="6">JCM 12165</strain>
    </source>
</reference>
<keyword evidence="1" id="KW-0596">Phosphopantetheine</keyword>
<dbReference type="InterPro" id="IPR020806">
    <property type="entry name" value="PKS_PP-bd"/>
</dbReference>
<accession>A0ABW4FWY4</accession>
<name>A0ABW4FWY4_9PSEU</name>
<proteinExistence type="predicted"/>
<keyword evidence="2" id="KW-0597">Phosphoprotein</keyword>
<feature type="transmembrane region" description="Helical" evidence="3">
    <location>
        <begin position="529"/>
        <end position="557"/>
    </location>
</feature>
<dbReference type="InterPro" id="IPR012728">
    <property type="entry name" value="Pls/PosA_C"/>
</dbReference>
<dbReference type="InterPro" id="IPR009081">
    <property type="entry name" value="PP-bd_ACP"/>
</dbReference>
<dbReference type="PANTHER" id="PTHR45527:SF1">
    <property type="entry name" value="FATTY ACID SYNTHASE"/>
    <property type="match status" value="1"/>
</dbReference>
<keyword evidence="3" id="KW-0472">Membrane</keyword>
<protein>
    <submittedName>
        <fullName evidence="5">Pls/PosA family non-ribosomal peptide synthetase</fullName>
    </submittedName>
</protein>
<dbReference type="NCBIfam" id="TIGR02353">
    <property type="entry name" value="NRPS_term_dom"/>
    <property type="match status" value="1"/>
</dbReference>
<dbReference type="SUPFAM" id="SSF51161">
    <property type="entry name" value="Trimeric LpxA-like enzymes"/>
    <property type="match status" value="2"/>
</dbReference>
<feature type="transmembrane region" description="Helical" evidence="3">
    <location>
        <begin position="490"/>
        <end position="509"/>
    </location>
</feature>
<gene>
    <name evidence="5" type="ORF">ACFSCY_32410</name>
</gene>
<feature type="transmembrane region" description="Helical" evidence="3">
    <location>
        <begin position="779"/>
        <end position="800"/>
    </location>
</feature>
<feature type="transmembrane region" description="Helical" evidence="3">
    <location>
        <begin position="753"/>
        <end position="773"/>
    </location>
</feature>
<dbReference type="Proteomes" id="UP001597145">
    <property type="component" value="Unassembled WGS sequence"/>
</dbReference>
<dbReference type="Gene3D" id="1.10.1200.10">
    <property type="entry name" value="ACP-like"/>
    <property type="match status" value="3"/>
</dbReference>
<dbReference type="InterPro" id="IPR011004">
    <property type="entry name" value="Trimer_LpxA-like_sf"/>
</dbReference>